<dbReference type="Proteomes" id="UP001320706">
    <property type="component" value="Unassembled WGS sequence"/>
</dbReference>
<reference evidence="1" key="1">
    <citation type="submission" date="2024-02" db="EMBL/GenBank/DDBJ databases">
        <title>Metagenome Assembled Genome of Zalaria obscura JY119.</title>
        <authorList>
            <person name="Vighnesh L."/>
            <person name="Jagadeeshwari U."/>
            <person name="Venkata Ramana C."/>
            <person name="Sasikala C."/>
        </authorList>
    </citation>
    <scope>NUCLEOTIDE SEQUENCE</scope>
    <source>
        <strain evidence="1">JY119</strain>
    </source>
</reference>
<dbReference type="EMBL" id="JAMKPW020000005">
    <property type="protein sequence ID" value="KAK8217386.1"/>
    <property type="molecule type" value="Genomic_DNA"/>
</dbReference>
<protein>
    <submittedName>
        <fullName evidence="1">Uncharacterized protein</fullName>
    </submittedName>
</protein>
<proteinExistence type="predicted"/>
<accession>A0ACC3SKC2</accession>
<organism evidence="1 2">
    <name type="scientific">Zalaria obscura</name>
    <dbReference type="NCBI Taxonomy" id="2024903"/>
    <lineage>
        <taxon>Eukaryota</taxon>
        <taxon>Fungi</taxon>
        <taxon>Dikarya</taxon>
        <taxon>Ascomycota</taxon>
        <taxon>Pezizomycotina</taxon>
        <taxon>Dothideomycetes</taxon>
        <taxon>Dothideomycetidae</taxon>
        <taxon>Dothideales</taxon>
        <taxon>Zalariaceae</taxon>
        <taxon>Zalaria</taxon>
    </lineage>
</organism>
<gene>
    <name evidence="1" type="ORF">M8818_001142</name>
</gene>
<keyword evidence="2" id="KW-1185">Reference proteome</keyword>
<evidence type="ECO:0000313" key="1">
    <source>
        <dbReference type="EMBL" id="KAK8217386.1"/>
    </source>
</evidence>
<sequence>RLIMEKNQLQQQLDKERHRVRLLNLAAEPIGTKYDICVENEQGELTRITGPISTEISTLITAAIRKWNRLSVDNFQTMFLSRPMLPSLQCIDRRIRKSSSFNYLQGENRVHHYACFNCVKAGKPCVRLPPAEERPFLYLLPPDIHPSDAKKEDVAAYVRLRPAPQLKLRDFHVGVRVVVPQHLLRLGLVGTTDTVSTLTLLAQ</sequence>
<evidence type="ECO:0000313" key="2">
    <source>
        <dbReference type="Proteomes" id="UP001320706"/>
    </source>
</evidence>
<name>A0ACC3SKC2_9PEZI</name>
<feature type="non-terminal residue" evidence="1">
    <location>
        <position position="1"/>
    </location>
</feature>
<comment type="caution">
    <text evidence="1">The sequence shown here is derived from an EMBL/GenBank/DDBJ whole genome shotgun (WGS) entry which is preliminary data.</text>
</comment>